<dbReference type="Pfam" id="PF24964">
    <property type="entry name" value="DUF7769"/>
    <property type="match status" value="1"/>
</dbReference>
<comment type="caution">
    <text evidence="5">The sequence shown here is derived from an EMBL/GenBank/DDBJ whole genome shotgun (WGS) entry which is preliminary data.</text>
</comment>
<dbReference type="PANTHER" id="PTHR31988">
    <property type="entry name" value="ESTERASE, PUTATIVE (DUF303)-RELATED"/>
    <property type="match status" value="1"/>
</dbReference>
<reference evidence="6" key="1">
    <citation type="journal article" date="2019" name="Nat. Commun.">
        <title>The genome of broomcorn millet.</title>
        <authorList>
            <person name="Zou C."/>
            <person name="Miki D."/>
            <person name="Li D."/>
            <person name="Tang Q."/>
            <person name="Xiao L."/>
            <person name="Rajput S."/>
            <person name="Deng P."/>
            <person name="Jia W."/>
            <person name="Huang R."/>
            <person name="Zhang M."/>
            <person name="Sun Y."/>
            <person name="Hu J."/>
            <person name="Fu X."/>
            <person name="Schnable P.S."/>
            <person name="Li F."/>
            <person name="Zhang H."/>
            <person name="Feng B."/>
            <person name="Zhu X."/>
            <person name="Liu R."/>
            <person name="Schnable J.C."/>
            <person name="Zhu J.-K."/>
            <person name="Zhang H."/>
        </authorList>
    </citation>
    <scope>NUCLEOTIDE SEQUENCE [LARGE SCALE GENOMIC DNA]</scope>
</reference>
<feature type="domain" description="DUF7769" evidence="4">
    <location>
        <begin position="157"/>
        <end position="211"/>
    </location>
</feature>
<evidence type="ECO:0000259" key="3">
    <source>
        <dbReference type="Pfam" id="PF03629"/>
    </source>
</evidence>
<gene>
    <name evidence="5" type="ORF">C2845_PM17G04650</name>
</gene>
<keyword evidence="1" id="KW-0378">Hydrolase</keyword>
<dbReference type="GO" id="GO:0016787">
    <property type="term" value="F:hydrolase activity"/>
    <property type="evidence" value="ECO:0007669"/>
    <property type="project" value="UniProtKB-KW"/>
</dbReference>
<evidence type="ECO:0000259" key="4">
    <source>
        <dbReference type="Pfam" id="PF24964"/>
    </source>
</evidence>
<evidence type="ECO:0000313" key="6">
    <source>
        <dbReference type="Proteomes" id="UP000275267"/>
    </source>
</evidence>
<dbReference type="Pfam" id="PF03629">
    <property type="entry name" value="SASA"/>
    <property type="match status" value="1"/>
</dbReference>
<proteinExistence type="predicted"/>
<evidence type="ECO:0000256" key="1">
    <source>
        <dbReference type="ARBA" id="ARBA00022801"/>
    </source>
</evidence>
<feature type="compositionally biased region" description="Basic and acidic residues" evidence="2">
    <location>
        <begin position="355"/>
        <end position="364"/>
    </location>
</feature>
<dbReference type="InterPro" id="IPR036514">
    <property type="entry name" value="SGNH_hydro_sf"/>
</dbReference>
<dbReference type="InterPro" id="IPR005181">
    <property type="entry name" value="SASA"/>
</dbReference>
<evidence type="ECO:0000256" key="2">
    <source>
        <dbReference type="SAM" id="MobiDB-lite"/>
    </source>
</evidence>
<evidence type="ECO:0000313" key="5">
    <source>
        <dbReference type="EMBL" id="RLM70207.1"/>
    </source>
</evidence>
<dbReference type="EMBL" id="PQIB02000014">
    <property type="protein sequence ID" value="RLM70207.1"/>
    <property type="molecule type" value="Genomic_DNA"/>
</dbReference>
<feature type="domain" description="Sialate O-acetylesterase" evidence="3">
    <location>
        <begin position="5"/>
        <end position="129"/>
    </location>
</feature>
<organism evidence="5 6">
    <name type="scientific">Panicum miliaceum</name>
    <name type="common">Proso millet</name>
    <name type="synonym">Broomcorn millet</name>
    <dbReference type="NCBI Taxonomy" id="4540"/>
    <lineage>
        <taxon>Eukaryota</taxon>
        <taxon>Viridiplantae</taxon>
        <taxon>Streptophyta</taxon>
        <taxon>Embryophyta</taxon>
        <taxon>Tracheophyta</taxon>
        <taxon>Spermatophyta</taxon>
        <taxon>Magnoliopsida</taxon>
        <taxon>Liliopsida</taxon>
        <taxon>Poales</taxon>
        <taxon>Poaceae</taxon>
        <taxon>PACMAD clade</taxon>
        <taxon>Panicoideae</taxon>
        <taxon>Panicodae</taxon>
        <taxon>Paniceae</taxon>
        <taxon>Panicinae</taxon>
        <taxon>Panicum</taxon>
        <taxon>Panicum sect. Panicum</taxon>
    </lineage>
</organism>
<dbReference type="Gene3D" id="3.40.50.1110">
    <property type="entry name" value="SGNH hydrolase"/>
    <property type="match status" value="1"/>
</dbReference>
<sequence length="407" mass="43266">MASSRLSSSLRWEEAREPLQAGIDVGNVLGVGPGMPFAHAVLAGGKGVAAVGLVPCAQGGTPIANWTQGTELYERMVTRARAAMDDGCGELAALLWYQGEADAMRREDAVLYQGRMEALVRSVRRDLGTGPISSSEEINDEEADPALGGNDARRNYLTNEQCQQMYEALLERSKNGKLYRDTTTIVADLFGVKRRVVQRIWTTVKRCKAAGSRDDTTSKRALNCGRKRVHVDFEETPSSSPSTTPCPPPGLLVLGIYDPTAAIAAGPSSAAAAKHHLLGLLVPNKPQKMGSWWSPSAPATITGLSPSLCRPPGAAPHPPVRVARRSAASVLISGETPLEWEATAGVDAQGRRRGGVGEERDGARAGRPFARGGCGGSREMALDRGDLAVVRRCEAGDRGRRGAGRPR</sequence>
<name>A0A3L6Q2L3_PANMI</name>
<dbReference type="Proteomes" id="UP000275267">
    <property type="component" value="Unassembled WGS sequence"/>
</dbReference>
<dbReference type="PANTHER" id="PTHR31988:SF23">
    <property type="entry name" value="CARBOHYDRATE ESTERASE-RELATED"/>
    <property type="match status" value="1"/>
</dbReference>
<dbReference type="InterPro" id="IPR052940">
    <property type="entry name" value="Carb_Esterase_6"/>
</dbReference>
<feature type="region of interest" description="Disordered" evidence="2">
    <location>
        <begin position="130"/>
        <end position="153"/>
    </location>
</feature>
<keyword evidence="6" id="KW-1185">Reference proteome</keyword>
<dbReference type="AlphaFoldDB" id="A0A3L6Q2L3"/>
<dbReference type="InterPro" id="IPR056671">
    <property type="entry name" value="DUF7769"/>
</dbReference>
<dbReference type="SUPFAM" id="SSF52266">
    <property type="entry name" value="SGNH hydrolase"/>
    <property type="match status" value="1"/>
</dbReference>
<accession>A0A3L6Q2L3</accession>
<feature type="region of interest" description="Disordered" evidence="2">
    <location>
        <begin position="349"/>
        <end position="378"/>
    </location>
</feature>
<protein>
    <submittedName>
        <fullName evidence="5">Carbohydrate esterase</fullName>
    </submittedName>
</protein>
<dbReference type="OrthoDB" id="42638at2759"/>